<dbReference type="Proteomes" id="UP000321820">
    <property type="component" value="Chromosome"/>
</dbReference>
<keyword evidence="1" id="KW-0732">Signal</keyword>
<proteinExistence type="predicted"/>
<dbReference type="KEGG" id="talb:FTW19_06725"/>
<accession>A0A5B9E9A0</accession>
<dbReference type="EMBL" id="CP042806">
    <property type="protein sequence ID" value="QEE27715.1"/>
    <property type="molecule type" value="Genomic_DNA"/>
</dbReference>
<feature type="chain" id="PRO_5022844806" evidence="1">
    <location>
        <begin position="22"/>
        <end position="174"/>
    </location>
</feature>
<keyword evidence="4" id="KW-1185">Reference proteome</keyword>
<feature type="domain" description="DUF2059" evidence="2">
    <location>
        <begin position="93"/>
        <end position="151"/>
    </location>
</feature>
<evidence type="ECO:0000313" key="4">
    <source>
        <dbReference type="Proteomes" id="UP000321820"/>
    </source>
</evidence>
<gene>
    <name evidence="3" type="ORF">FTW19_06725</name>
</gene>
<feature type="signal peptide" evidence="1">
    <location>
        <begin position="1"/>
        <end position="21"/>
    </location>
</feature>
<name>A0A5B9E9A0_9BACT</name>
<sequence>MRKILIAATAMLLAFPLSARADEASKRAKIEQMLTVLKMEDNFNLLMKQVEQQGRQMGMSMTNPSQLTEADKKILDNFMTKLMAAMQETMGWQKLKSEFIDLYAKAYTEEEVDGILTFYKSPVGQSMLAKTPQLVQQSMAISQTHMKEIQPKLEQLTEELKKDLDAAHAAKPKS</sequence>
<protein>
    <submittedName>
        <fullName evidence="3">DUF2059 domain-containing protein</fullName>
    </submittedName>
</protein>
<dbReference type="AlphaFoldDB" id="A0A5B9E9A0"/>
<dbReference type="InterPro" id="IPR018637">
    <property type="entry name" value="DUF2059"/>
</dbReference>
<reference evidence="3 4" key="1">
    <citation type="submission" date="2019-08" db="EMBL/GenBank/DDBJ databases">
        <title>Complete genome sequence of Terriglobus albidus strain ORNL.</title>
        <authorList>
            <person name="Podar M."/>
        </authorList>
    </citation>
    <scope>NUCLEOTIDE SEQUENCE [LARGE SCALE GENOMIC DNA]</scope>
    <source>
        <strain evidence="3 4">ORNL</strain>
    </source>
</reference>
<dbReference type="Pfam" id="PF09832">
    <property type="entry name" value="DUF2059"/>
    <property type="match status" value="1"/>
</dbReference>
<evidence type="ECO:0000256" key="1">
    <source>
        <dbReference type="SAM" id="SignalP"/>
    </source>
</evidence>
<dbReference type="RefSeq" id="WP_147646905.1">
    <property type="nucleotide sequence ID" value="NZ_CP042806.1"/>
</dbReference>
<dbReference type="OrthoDB" id="490569at2"/>
<evidence type="ECO:0000313" key="3">
    <source>
        <dbReference type="EMBL" id="QEE27715.1"/>
    </source>
</evidence>
<organism evidence="3 4">
    <name type="scientific">Terriglobus albidus</name>
    <dbReference type="NCBI Taxonomy" id="1592106"/>
    <lineage>
        <taxon>Bacteria</taxon>
        <taxon>Pseudomonadati</taxon>
        <taxon>Acidobacteriota</taxon>
        <taxon>Terriglobia</taxon>
        <taxon>Terriglobales</taxon>
        <taxon>Acidobacteriaceae</taxon>
        <taxon>Terriglobus</taxon>
    </lineage>
</organism>
<evidence type="ECO:0000259" key="2">
    <source>
        <dbReference type="Pfam" id="PF09832"/>
    </source>
</evidence>